<keyword evidence="4 9" id="KW-0812">Transmembrane</keyword>
<comment type="subcellular location">
    <subcellularLocation>
        <location evidence="1">Membrane</location>
        <topology evidence="1">Multi-pass membrane protein</topology>
    </subcellularLocation>
</comment>
<organism evidence="11 12">
    <name type="scientific">Caldimonas caldifontis</name>
    <dbReference type="NCBI Taxonomy" id="1452508"/>
    <lineage>
        <taxon>Bacteria</taxon>
        <taxon>Pseudomonadati</taxon>
        <taxon>Pseudomonadota</taxon>
        <taxon>Betaproteobacteria</taxon>
        <taxon>Burkholderiales</taxon>
        <taxon>Sphaerotilaceae</taxon>
        <taxon>Caldimonas</taxon>
    </lineage>
</organism>
<reference evidence="11 12" key="1">
    <citation type="submission" date="2018-02" db="EMBL/GenBank/DDBJ databases">
        <title>Reclassifiation of [Polyangium] brachysporum DSM 7029 as Guopingzhaonella breviflexa gen. nov., sp. nov., a member of the family Comamonadaceae.</title>
        <authorList>
            <person name="Tang B."/>
        </authorList>
    </citation>
    <scope>NUCLEOTIDE SEQUENCE [LARGE SCALE GENOMIC DNA]</scope>
    <source>
        <strain evidence="11 12">BCRC 80649</strain>
    </source>
</reference>
<dbReference type="InterPro" id="IPR046342">
    <property type="entry name" value="CBS_dom_sf"/>
</dbReference>
<feature type="transmembrane region" description="Helical" evidence="9">
    <location>
        <begin position="167"/>
        <end position="185"/>
    </location>
</feature>
<dbReference type="Gene3D" id="3.10.580.10">
    <property type="entry name" value="CBS-domain"/>
    <property type="match status" value="1"/>
</dbReference>
<dbReference type="PROSITE" id="PS51371">
    <property type="entry name" value="CBS"/>
    <property type="match status" value="1"/>
</dbReference>
<comment type="caution">
    <text evidence="11">The sequence shown here is derived from an EMBL/GenBank/DDBJ whole genome shotgun (WGS) entry which is preliminary data.</text>
</comment>
<dbReference type="RefSeq" id="WP_104301267.1">
    <property type="nucleotide sequence ID" value="NZ_PSNX01000003.1"/>
</dbReference>
<dbReference type="EMBL" id="PSNX01000003">
    <property type="protein sequence ID" value="PPE67357.1"/>
    <property type="molecule type" value="Genomic_DNA"/>
</dbReference>
<evidence type="ECO:0000256" key="7">
    <source>
        <dbReference type="ARBA" id="ARBA00023136"/>
    </source>
</evidence>
<dbReference type="SUPFAM" id="SSF54631">
    <property type="entry name" value="CBS-domain pair"/>
    <property type="match status" value="1"/>
</dbReference>
<dbReference type="InterPro" id="IPR006667">
    <property type="entry name" value="SLC41_membr_dom"/>
</dbReference>
<keyword evidence="8" id="KW-0129">CBS domain</keyword>
<protein>
    <submittedName>
        <fullName evidence="11">Magnesium transporter</fullName>
    </submittedName>
</protein>
<dbReference type="GO" id="GO:0008324">
    <property type="term" value="F:monoatomic cation transmembrane transporter activity"/>
    <property type="evidence" value="ECO:0007669"/>
    <property type="project" value="InterPro"/>
</dbReference>
<evidence type="ECO:0000256" key="4">
    <source>
        <dbReference type="ARBA" id="ARBA00022692"/>
    </source>
</evidence>
<dbReference type="SUPFAM" id="SSF161093">
    <property type="entry name" value="MgtE membrane domain-like"/>
    <property type="match status" value="1"/>
</dbReference>
<keyword evidence="7 9" id="KW-0472">Membrane</keyword>
<proteinExistence type="inferred from homology"/>
<feature type="transmembrane region" description="Helical" evidence="9">
    <location>
        <begin position="241"/>
        <end position="260"/>
    </location>
</feature>
<keyword evidence="3" id="KW-0813">Transport</keyword>
<feature type="transmembrane region" description="Helical" evidence="9">
    <location>
        <begin position="303"/>
        <end position="326"/>
    </location>
</feature>
<gene>
    <name evidence="11" type="ORF">C1704_04120</name>
</gene>
<evidence type="ECO:0000256" key="1">
    <source>
        <dbReference type="ARBA" id="ARBA00004141"/>
    </source>
</evidence>
<dbReference type="Pfam" id="PF00571">
    <property type="entry name" value="CBS"/>
    <property type="match status" value="1"/>
</dbReference>
<dbReference type="OrthoDB" id="3680176at2"/>
<keyword evidence="6 9" id="KW-1133">Transmembrane helix</keyword>
<evidence type="ECO:0000256" key="5">
    <source>
        <dbReference type="ARBA" id="ARBA00022842"/>
    </source>
</evidence>
<evidence type="ECO:0000313" key="11">
    <source>
        <dbReference type="EMBL" id="PPE67357.1"/>
    </source>
</evidence>
<dbReference type="PANTHER" id="PTHR41394">
    <property type="entry name" value="MAGNESIUM TRANSPORTER MGTE"/>
    <property type="match status" value="1"/>
</dbReference>
<feature type="transmembrane region" description="Helical" evidence="9">
    <location>
        <begin position="266"/>
        <end position="291"/>
    </location>
</feature>
<keyword evidence="12" id="KW-1185">Reference proteome</keyword>
<dbReference type="InterPro" id="IPR000644">
    <property type="entry name" value="CBS_dom"/>
</dbReference>
<feature type="domain" description="CBS" evidence="10">
    <location>
        <begin position="77"/>
        <end position="135"/>
    </location>
</feature>
<dbReference type="InterPro" id="IPR036739">
    <property type="entry name" value="SLC41_membr_dom_sf"/>
</dbReference>
<evidence type="ECO:0000256" key="9">
    <source>
        <dbReference type="SAM" id="Phobius"/>
    </source>
</evidence>
<keyword evidence="5" id="KW-0460">Magnesium</keyword>
<feature type="transmembrane region" description="Helical" evidence="9">
    <location>
        <begin position="197"/>
        <end position="220"/>
    </location>
</feature>
<dbReference type="GO" id="GO:0016020">
    <property type="term" value="C:membrane"/>
    <property type="evidence" value="ECO:0007669"/>
    <property type="project" value="UniProtKB-SubCell"/>
</dbReference>
<name>A0A2S5SXR4_9BURK</name>
<comment type="similarity">
    <text evidence="2">Belongs to the SLC41A transporter family.</text>
</comment>
<dbReference type="Proteomes" id="UP000238605">
    <property type="component" value="Unassembled WGS sequence"/>
</dbReference>
<dbReference type="AlphaFoldDB" id="A0A2S5SXR4"/>
<accession>A0A2S5SXR4</accession>
<dbReference type="PANTHER" id="PTHR41394:SF5">
    <property type="entry name" value="SLC41A_MGTE INTEGRAL MEMBRANE DOMAIN-CONTAINING PROTEIN"/>
    <property type="match status" value="1"/>
</dbReference>
<evidence type="ECO:0000256" key="6">
    <source>
        <dbReference type="ARBA" id="ARBA00022989"/>
    </source>
</evidence>
<evidence type="ECO:0000256" key="3">
    <source>
        <dbReference type="ARBA" id="ARBA00022448"/>
    </source>
</evidence>
<dbReference type="Gene3D" id="1.10.357.20">
    <property type="entry name" value="SLC41 divalent cation transporters, integral membrane domain"/>
    <property type="match status" value="1"/>
</dbReference>
<evidence type="ECO:0000256" key="8">
    <source>
        <dbReference type="PROSITE-ProRule" id="PRU00703"/>
    </source>
</evidence>
<evidence type="ECO:0000313" key="12">
    <source>
        <dbReference type="Proteomes" id="UP000238605"/>
    </source>
</evidence>
<evidence type="ECO:0000256" key="2">
    <source>
        <dbReference type="ARBA" id="ARBA00009749"/>
    </source>
</evidence>
<dbReference type="Pfam" id="PF01769">
    <property type="entry name" value="MgtE"/>
    <property type="match status" value="1"/>
</dbReference>
<evidence type="ECO:0000259" key="10">
    <source>
        <dbReference type="PROSITE" id="PS51371"/>
    </source>
</evidence>
<sequence>MPPHPLHPDSSARRTGPHGLQALAHETAAALRERVQREGLRHWDLVCVTEADGRLLGTLTPSELLALAPHQTLGKAARRDAPRVSPGTDQEHMASLALHHCVTAMPVVDEDGRLVGVVGAATLMDILRREHVEDLHRLAGIARESVDADQARQALTAPPLRRARHRLPWLLVGLAGSMVATYIVSRFEATLEARPMLAFFVPGLVYLADAIGTQTEAVAVRGLSLSHQPLGRMLVAELRTGLLMGGVLGLLAFPMVWLVFGELALAAAVALALSGASMVATGLGLLLPWGLTRLGLDPAYGSGPLATIVQDLLSLLIYFGCVTAVVV</sequence>